<protein>
    <submittedName>
        <fullName evidence="1">Uncharacterized protein</fullName>
    </submittedName>
</protein>
<organism evidence="1 2">
    <name type="scientific">[Mycobacterium] wendilense</name>
    <dbReference type="NCBI Taxonomy" id="3064284"/>
    <lineage>
        <taxon>Bacteria</taxon>
        <taxon>Bacillati</taxon>
        <taxon>Actinomycetota</taxon>
        <taxon>Actinomycetes</taxon>
        <taxon>Mycobacteriales</taxon>
        <taxon>Mycobacteriaceae</taxon>
        <taxon>Mycolicibacter</taxon>
    </lineage>
</organism>
<evidence type="ECO:0000313" key="2">
    <source>
        <dbReference type="Proteomes" id="UP001190466"/>
    </source>
</evidence>
<accession>A0ABM9MEG8</accession>
<evidence type="ECO:0000313" key="1">
    <source>
        <dbReference type="EMBL" id="CAJ1583259.1"/>
    </source>
</evidence>
<dbReference type="Proteomes" id="UP001190466">
    <property type="component" value="Chromosome"/>
</dbReference>
<sequence length="48" mass="5139">MPTGLAPADTVAAVDIATVNVFDPHWSNWAYSLTKLPVTFAPGPRREG</sequence>
<keyword evidence="2" id="KW-1185">Reference proteome</keyword>
<name>A0ABM9MEG8_9MYCO</name>
<reference evidence="1 2" key="1">
    <citation type="submission" date="2023-08" db="EMBL/GenBank/DDBJ databases">
        <authorList>
            <person name="Folkvardsen B D."/>
            <person name="Norman A."/>
        </authorList>
    </citation>
    <scope>NUCLEOTIDE SEQUENCE [LARGE SCALE GENOMIC DNA]</scope>
    <source>
        <strain evidence="1 2">Mu0050</strain>
    </source>
</reference>
<gene>
    <name evidence="1" type="ORF">MU0050_002517</name>
</gene>
<proteinExistence type="predicted"/>
<dbReference type="EMBL" id="OY726395">
    <property type="protein sequence ID" value="CAJ1583259.1"/>
    <property type="molecule type" value="Genomic_DNA"/>
</dbReference>
<dbReference type="RefSeq" id="WP_316509933.1">
    <property type="nucleotide sequence ID" value="NZ_OY726395.1"/>
</dbReference>